<gene>
    <name evidence="4" type="ORF">NLS_LOCUS1710</name>
</gene>
<evidence type="ECO:0000256" key="1">
    <source>
        <dbReference type="ARBA" id="ARBA00007462"/>
    </source>
</evidence>
<dbReference type="PANTHER" id="PTHR13245:SF14">
    <property type="entry name" value="RRP15-LIKE PROTEIN"/>
    <property type="match status" value="1"/>
</dbReference>
<dbReference type="Pfam" id="PF07890">
    <property type="entry name" value="Rrp15p"/>
    <property type="match status" value="1"/>
</dbReference>
<evidence type="ECO:0000256" key="2">
    <source>
        <dbReference type="ARBA" id="ARBA00017475"/>
    </source>
</evidence>
<organism evidence="4 5">
    <name type="scientific">Litomosoides sigmodontis</name>
    <name type="common">Filarial nematode worm</name>
    <dbReference type="NCBI Taxonomy" id="42156"/>
    <lineage>
        <taxon>Eukaryota</taxon>
        <taxon>Metazoa</taxon>
        <taxon>Ecdysozoa</taxon>
        <taxon>Nematoda</taxon>
        <taxon>Chromadorea</taxon>
        <taxon>Rhabditida</taxon>
        <taxon>Spirurina</taxon>
        <taxon>Spiruromorpha</taxon>
        <taxon>Filarioidea</taxon>
        <taxon>Onchocercidae</taxon>
        <taxon>Litomosoides</taxon>
    </lineage>
</organism>
<dbReference type="EMBL" id="UYRX01000065">
    <property type="protein sequence ID" value="VDK72191.1"/>
    <property type="molecule type" value="Genomic_DNA"/>
</dbReference>
<evidence type="ECO:0000313" key="5">
    <source>
        <dbReference type="Proteomes" id="UP000277928"/>
    </source>
</evidence>
<sequence>MDQLDVRELCSSTGESSSSTSDDDALVTQKNTDDQKIVYFENGKQQKKLKRTKRELRAEHAAKHERDRMGIVLPDPVLDRDRERNFVHLATKGVVQLFNAVAERQKELNDASVASMTSKKRRLHGVSAENFKKKLMESKIVKYFIQGEVDDTKDWLSDDQVAVKSETEDDLDTSGIKTEPESDSE</sequence>
<dbReference type="Proteomes" id="UP000277928">
    <property type="component" value="Unassembled WGS sequence"/>
</dbReference>
<feature type="compositionally biased region" description="Low complexity" evidence="3">
    <location>
        <begin position="11"/>
        <end position="20"/>
    </location>
</feature>
<protein>
    <recommendedName>
        <fullName evidence="2">RRP15-like protein</fullName>
    </recommendedName>
</protein>
<name>A0A3P6U652_LITSI</name>
<evidence type="ECO:0000313" key="4">
    <source>
        <dbReference type="EMBL" id="VDK72191.1"/>
    </source>
</evidence>
<dbReference type="STRING" id="42156.A0A3P6U652"/>
<dbReference type="InterPro" id="IPR012459">
    <property type="entry name" value="Rrp15"/>
</dbReference>
<comment type="similarity">
    <text evidence="1">Belongs to the RRP15 family.</text>
</comment>
<dbReference type="GO" id="GO:0000470">
    <property type="term" value="P:maturation of LSU-rRNA"/>
    <property type="evidence" value="ECO:0007669"/>
    <property type="project" value="TreeGrafter"/>
</dbReference>
<dbReference type="OrthoDB" id="20949at2759"/>
<reference evidence="4 5" key="1">
    <citation type="submission" date="2018-08" db="EMBL/GenBank/DDBJ databases">
        <authorList>
            <person name="Laetsch R D."/>
            <person name="Stevens L."/>
            <person name="Kumar S."/>
            <person name="Blaxter L. M."/>
        </authorList>
    </citation>
    <scope>NUCLEOTIDE SEQUENCE [LARGE SCALE GENOMIC DNA]</scope>
</reference>
<accession>A0A3P6U652</accession>
<evidence type="ECO:0000256" key="3">
    <source>
        <dbReference type="SAM" id="MobiDB-lite"/>
    </source>
</evidence>
<feature type="region of interest" description="Disordered" evidence="3">
    <location>
        <begin position="163"/>
        <end position="185"/>
    </location>
</feature>
<dbReference type="AlphaFoldDB" id="A0A3P6U652"/>
<keyword evidence="5" id="KW-1185">Reference proteome</keyword>
<feature type="region of interest" description="Disordered" evidence="3">
    <location>
        <begin position="1"/>
        <end position="29"/>
    </location>
</feature>
<dbReference type="PANTHER" id="PTHR13245">
    <property type="entry name" value="RRP15-LIKE PROTEIN"/>
    <property type="match status" value="1"/>
</dbReference>
<dbReference type="GO" id="GO:0000460">
    <property type="term" value="P:maturation of 5.8S rRNA"/>
    <property type="evidence" value="ECO:0007669"/>
    <property type="project" value="TreeGrafter"/>
</dbReference>
<dbReference type="OMA" id="HERDRMG"/>
<proteinExistence type="inferred from homology"/>
<dbReference type="GO" id="GO:0030687">
    <property type="term" value="C:preribosome, large subunit precursor"/>
    <property type="evidence" value="ECO:0007669"/>
    <property type="project" value="TreeGrafter"/>
</dbReference>